<evidence type="ECO:0000256" key="1">
    <source>
        <dbReference type="ARBA" id="ARBA00004651"/>
    </source>
</evidence>
<evidence type="ECO:0000256" key="4">
    <source>
        <dbReference type="ARBA" id="ARBA00022692"/>
    </source>
</evidence>
<feature type="transmembrane region" description="Helical" evidence="11">
    <location>
        <begin position="96"/>
        <end position="121"/>
    </location>
</feature>
<evidence type="ECO:0000256" key="10">
    <source>
        <dbReference type="RuleBase" id="RU000688"/>
    </source>
</evidence>
<evidence type="ECO:0000256" key="2">
    <source>
        <dbReference type="ARBA" id="ARBA00010663"/>
    </source>
</evidence>
<keyword evidence="7 11" id="KW-0472">Membrane</keyword>
<reference evidence="13" key="2">
    <citation type="submission" date="2023-05" db="EMBL/GenBank/DDBJ databases">
        <authorList>
            <person name="Fouks B."/>
        </authorList>
    </citation>
    <scope>NUCLEOTIDE SEQUENCE</scope>
    <source>
        <strain evidence="13">Stay&amp;Tobe</strain>
        <tissue evidence="13">Testes</tissue>
    </source>
</reference>
<dbReference type="GO" id="GO:0042277">
    <property type="term" value="F:peptide binding"/>
    <property type="evidence" value="ECO:0007669"/>
    <property type="project" value="TreeGrafter"/>
</dbReference>
<dbReference type="InterPro" id="IPR000611">
    <property type="entry name" value="NPY_rcpt"/>
</dbReference>
<keyword evidence="14" id="KW-1185">Reference proteome</keyword>
<evidence type="ECO:0000259" key="12">
    <source>
        <dbReference type="PROSITE" id="PS50262"/>
    </source>
</evidence>
<dbReference type="PANTHER" id="PTHR24241">
    <property type="entry name" value="NEUROPEPTIDE RECEPTOR-RELATED G-PROTEIN COUPLED RECEPTOR"/>
    <property type="match status" value="1"/>
</dbReference>
<dbReference type="EMBL" id="JASPKZ010010272">
    <property type="protein sequence ID" value="KAJ9574634.1"/>
    <property type="molecule type" value="Genomic_DNA"/>
</dbReference>
<dbReference type="PANTHER" id="PTHR24241:SF76">
    <property type="entry name" value="NEUROPEPTIDE SIFAMIDE RECEPTOR"/>
    <property type="match status" value="1"/>
</dbReference>
<keyword evidence="6 10" id="KW-0297">G-protein coupled receptor</keyword>
<dbReference type="Gene3D" id="1.20.1070.10">
    <property type="entry name" value="Rhodopsin 7-helix transmembrane proteins"/>
    <property type="match status" value="1"/>
</dbReference>
<dbReference type="PRINTS" id="PR01012">
    <property type="entry name" value="NRPEPTIDEYR"/>
</dbReference>
<comment type="similarity">
    <text evidence="2 10">Belongs to the G-protein coupled receptor 1 family.</text>
</comment>
<feature type="transmembrane region" description="Helical" evidence="11">
    <location>
        <begin position="194"/>
        <end position="216"/>
    </location>
</feature>
<dbReference type="Pfam" id="PF00001">
    <property type="entry name" value="7tm_1"/>
    <property type="match status" value="1"/>
</dbReference>
<dbReference type="PROSITE" id="PS50262">
    <property type="entry name" value="G_PROTEIN_RECEP_F1_2"/>
    <property type="match status" value="1"/>
</dbReference>
<dbReference type="PROSITE" id="PS00237">
    <property type="entry name" value="G_PROTEIN_RECEP_F1_1"/>
    <property type="match status" value="1"/>
</dbReference>
<evidence type="ECO:0000256" key="3">
    <source>
        <dbReference type="ARBA" id="ARBA00022475"/>
    </source>
</evidence>
<dbReference type="InterPro" id="IPR000276">
    <property type="entry name" value="GPCR_Rhodpsn"/>
</dbReference>
<comment type="caution">
    <text evidence="13">The sequence shown here is derived from an EMBL/GenBank/DDBJ whole genome shotgun (WGS) entry which is preliminary data.</text>
</comment>
<organism evidence="13 14">
    <name type="scientific">Diploptera punctata</name>
    <name type="common">Pacific beetle cockroach</name>
    <dbReference type="NCBI Taxonomy" id="6984"/>
    <lineage>
        <taxon>Eukaryota</taxon>
        <taxon>Metazoa</taxon>
        <taxon>Ecdysozoa</taxon>
        <taxon>Arthropoda</taxon>
        <taxon>Hexapoda</taxon>
        <taxon>Insecta</taxon>
        <taxon>Pterygota</taxon>
        <taxon>Neoptera</taxon>
        <taxon>Polyneoptera</taxon>
        <taxon>Dictyoptera</taxon>
        <taxon>Blattodea</taxon>
        <taxon>Blaberoidea</taxon>
        <taxon>Blaberidae</taxon>
        <taxon>Diplopterinae</taxon>
        <taxon>Diploptera</taxon>
    </lineage>
</organism>
<reference evidence="13" key="1">
    <citation type="journal article" date="2023" name="IScience">
        <title>Live-bearing cockroach genome reveals convergent evolutionary mechanisms linked to viviparity in insects and beyond.</title>
        <authorList>
            <person name="Fouks B."/>
            <person name="Harrison M.C."/>
            <person name="Mikhailova A.A."/>
            <person name="Marchal E."/>
            <person name="English S."/>
            <person name="Carruthers M."/>
            <person name="Jennings E.C."/>
            <person name="Chiamaka E.L."/>
            <person name="Frigard R.A."/>
            <person name="Pippel M."/>
            <person name="Attardo G.M."/>
            <person name="Benoit J.B."/>
            <person name="Bornberg-Bauer E."/>
            <person name="Tobe S.S."/>
        </authorList>
    </citation>
    <scope>NUCLEOTIDE SEQUENCE</scope>
    <source>
        <strain evidence="13">Stay&amp;Tobe</strain>
    </source>
</reference>
<comment type="subcellular location">
    <subcellularLocation>
        <location evidence="1">Cell membrane</location>
        <topology evidence="1">Multi-pass membrane protein</topology>
    </subcellularLocation>
</comment>
<dbReference type="GO" id="GO:0004983">
    <property type="term" value="F:neuropeptide Y receptor activity"/>
    <property type="evidence" value="ECO:0007669"/>
    <property type="project" value="InterPro"/>
</dbReference>
<dbReference type="InterPro" id="IPR017452">
    <property type="entry name" value="GPCR_Rhodpsn_7TM"/>
</dbReference>
<dbReference type="Proteomes" id="UP001233999">
    <property type="component" value="Unassembled WGS sequence"/>
</dbReference>
<proteinExistence type="inferred from homology"/>
<evidence type="ECO:0000256" key="7">
    <source>
        <dbReference type="ARBA" id="ARBA00023136"/>
    </source>
</evidence>
<evidence type="ECO:0000313" key="14">
    <source>
        <dbReference type="Proteomes" id="UP001233999"/>
    </source>
</evidence>
<accession>A0AAD8E2T4</accession>
<keyword evidence="8 10" id="KW-0675">Receptor</keyword>
<evidence type="ECO:0000256" key="5">
    <source>
        <dbReference type="ARBA" id="ARBA00022989"/>
    </source>
</evidence>
<sequence>MGWVICKTVPYLQGVSVSASINTLVAISVERCLAICYPLKWQMTSRACRVVVVIIWLFSLIITLPWAVFFGLRPLDECSELQICTESWPTQDSGNIYFVVAHLVMCYLFPLTLISICYLLIWRRVCRRTLPGEPHPQGGVMDMMIHRSKVKAIKMLLVVVVSFALSWLPLYVLFTRVKFGGPFTEDEEAAVHALLPVAQWLGASNSCVNPILYAFFNKKFRAGFKAIITSRSCCKPLRYNNDYSTSVKSNFSCRMNTKNGSIVMTKKVINPSNSERNKFRSVANNLQRHHSASSAAILKINKTNESYNNNYSKVSKNSASESGQYIIKSSSISTFTHLNATSV</sequence>
<dbReference type="AlphaFoldDB" id="A0AAD8E2T4"/>
<keyword evidence="3" id="KW-1003">Cell membrane</keyword>
<feature type="transmembrane region" description="Helical" evidence="11">
    <location>
        <begin position="153"/>
        <end position="174"/>
    </location>
</feature>
<evidence type="ECO:0000256" key="11">
    <source>
        <dbReference type="SAM" id="Phobius"/>
    </source>
</evidence>
<dbReference type="GO" id="GO:0032870">
    <property type="term" value="P:cellular response to hormone stimulus"/>
    <property type="evidence" value="ECO:0007669"/>
    <property type="project" value="TreeGrafter"/>
</dbReference>
<feature type="domain" description="G-protein coupled receptors family 1 profile" evidence="12">
    <location>
        <begin position="1"/>
        <end position="213"/>
    </location>
</feature>
<evidence type="ECO:0000256" key="6">
    <source>
        <dbReference type="ARBA" id="ARBA00023040"/>
    </source>
</evidence>
<dbReference type="SUPFAM" id="SSF81321">
    <property type="entry name" value="Family A G protein-coupled receptor-like"/>
    <property type="match status" value="1"/>
</dbReference>
<keyword evidence="4 10" id="KW-0812">Transmembrane</keyword>
<dbReference type="GO" id="GO:0005886">
    <property type="term" value="C:plasma membrane"/>
    <property type="evidence" value="ECO:0007669"/>
    <property type="project" value="UniProtKB-SubCell"/>
</dbReference>
<feature type="transmembrane region" description="Helical" evidence="11">
    <location>
        <begin position="50"/>
        <end position="72"/>
    </location>
</feature>
<evidence type="ECO:0000256" key="8">
    <source>
        <dbReference type="ARBA" id="ARBA00023170"/>
    </source>
</evidence>
<protein>
    <recommendedName>
        <fullName evidence="12">G-protein coupled receptors family 1 profile domain-containing protein</fullName>
    </recommendedName>
</protein>
<gene>
    <name evidence="13" type="ORF">L9F63_008166</name>
</gene>
<evidence type="ECO:0000256" key="9">
    <source>
        <dbReference type="ARBA" id="ARBA00023224"/>
    </source>
</evidence>
<dbReference type="CDD" id="cd14993">
    <property type="entry name" value="7tmA_CCKR-like"/>
    <property type="match status" value="1"/>
</dbReference>
<name>A0AAD8E2T4_DIPPU</name>
<dbReference type="PRINTS" id="PR00237">
    <property type="entry name" value="GPCRRHODOPSN"/>
</dbReference>
<keyword evidence="5 11" id="KW-1133">Transmembrane helix</keyword>
<keyword evidence="9 10" id="KW-0807">Transducer</keyword>
<evidence type="ECO:0000313" key="13">
    <source>
        <dbReference type="EMBL" id="KAJ9574634.1"/>
    </source>
</evidence>